<reference evidence="1 2" key="1">
    <citation type="submission" date="2019-03" db="EMBL/GenBank/DDBJ databases">
        <title>Genomic Encyclopedia of Type Strains, Phase IV (KMG-V): Genome sequencing to study the core and pangenomes of soil and plant-associated prokaryotes.</title>
        <authorList>
            <person name="Whitman W."/>
        </authorList>
    </citation>
    <scope>NUCLEOTIDE SEQUENCE [LARGE SCALE GENOMIC DNA]</scope>
    <source>
        <strain evidence="1 2">23C40</strain>
    </source>
</reference>
<gene>
    <name evidence="1" type="ORF">EV184_102360</name>
</gene>
<evidence type="ECO:0000313" key="2">
    <source>
        <dbReference type="Proteomes" id="UP000295043"/>
    </source>
</evidence>
<organism evidence="1 2">
    <name type="scientific">Sinorhizobium americanum</name>
    <dbReference type="NCBI Taxonomy" id="194963"/>
    <lineage>
        <taxon>Bacteria</taxon>
        <taxon>Pseudomonadati</taxon>
        <taxon>Pseudomonadota</taxon>
        <taxon>Alphaproteobacteria</taxon>
        <taxon>Hyphomicrobiales</taxon>
        <taxon>Rhizobiaceae</taxon>
        <taxon>Sinorhizobium/Ensifer group</taxon>
        <taxon>Sinorhizobium</taxon>
    </lineage>
</organism>
<dbReference type="Proteomes" id="UP000295043">
    <property type="component" value="Unassembled WGS sequence"/>
</dbReference>
<name>A0A4R2C5E3_9HYPH</name>
<evidence type="ECO:0000313" key="1">
    <source>
        <dbReference type="EMBL" id="TCN34049.1"/>
    </source>
</evidence>
<comment type="caution">
    <text evidence="1">The sequence shown here is derived from an EMBL/GenBank/DDBJ whole genome shotgun (WGS) entry which is preliminary data.</text>
</comment>
<sequence>MLSFQHLTEGNRIRSFPVTEVVREPYRLVSQRTTVSRMLTMRPVVIGI</sequence>
<proteinExistence type="predicted"/>
<accession>A0A4R2C5E3</accession>
<dbReference type="EMBL" id="SLVU01000002">
    <property type="protein sequence ID" value="TCN34049.1"/>
    <property type="molecule type" value="Genomic_DNA"/>
</dbReference>
<dbReference type="AlphaFoldDB" id="A0A4R2C5E3"/>
<protein>
    <submittedName>
        <fullName evidence="1">Uncharacterized protein</fullName>
    </submittedName>
</protein>